<proteinExistence type="predicted"/>
<evidence type="ECO:0000313" key="3">
    <source>
        <dbReference type="EMBL" id="ALU32205.1"/>
    </source>
</evidence>
<accession>A0A0U2NG11</accession>
<dbReference type="InterPro" id="IPR000835">
    <property type="entry name" value="HTH_MarR-typ"/>
</dbReference>
<gene>
    <name evidence="2" type="ORF">ATY89_05615</name>
    <name evidence="3" type="ORF">ATZ20_08640</name>
</gene>
<dbReference type="Proteomes" id="UP000060043">
    <property type="component" value="Chromosome"/>
</dbReference>
<dbReference type="SMART" id="SM00347">
    <property type="entry name" value="HTH_MARR"/>
    <property type="match status" value="1"/>
</dbReference>
<dbReference type="GO" id="GO:0003700">
    <property type="term" value="F:DNA-binding transcription factor activity"/>
    <property type="evidence" value="ECO:0007669"/>
    <property type="project" value="InterPro"/>
</dbReference>
<dbReference type="Gene3D" id="1.10.10.10">
    <property type="entry name" value="Winged helix-like DNA-binding domain superfamily/Winged helix DNA-binding domain"/>
    <property type="match status" value="1"/>
</dbReference>
<dbReference type="NCBIfam" id="NF040939">
    <property type="entry name" value="trans_reg_lrs14"/>
    <property type="match status" value="1"/>
</dbReference>
<evidence type="ECO:0000259" key="1">
    <source>
        <dbReference type="SMART" id="SM00347"/>
    </source>
</evidence>
<dbReference type="InterPro" id="IPR036388">
    <property type="entry name" value="WH-like_DNA-bd_sf"/>
</dbReference>
<dbReference type="InterPro" id="IPR002831">
    <property type="entry name" value="Tscrpt_reg_TrmB_N"/>
</dbReference>
<sequence>MEMGSSRFNIEFEPAKVRLPSGKEIRLIEALKFCYDISDTDFQVLKALIGSDGKNEDDLAEQLKLSKASINRSVNKLVSLGFVERMKDVSSKGGRPKYIYRSIPVDKLIERITEDFKRCAELFGAVLPKELKFSQQ</sequence>
<dbReference type="PaxDb" id="1435377-SUSAZ_00675"/>
<protein>
    <submittedName>
        <fullName evidence="3">TrmB family transcriptional regulator</fullName>
    </submittedName>
</protein>
<dbReference type="SUPFAM" id="SSF46785">
    <property type="entry name" value="Winged helix' DNA-binding domain"/>
    <property type="match status" value="1"/>
</dbReference>
<evidence type="ECO:0000313" key="4">
    <source>
        <dbReference type="Proteomes" id="UP000060043"/>
    </source>
</evidence>
<dbReference type="EMBL" id="CP013695">
    <property type="protein sequence ID" value="ALU32205.1"/>
    <property type="molecule type" value="Genomic_DNA"/>
</dbReference>
<name>A0A0U2NG11_9CREN</name>
<dbReference type="EMBL" id="CP013694">
    <property type="protein sequence ID" value="ALU29477.1"/>
    <property type="molecule type" value="Genomic_DNA"/>
</dbReference>
<dbReference type="Proteomes" id="UP000065473">
    <property type="component" value="Chromosome"/>
</dbReference>
<dbReference type="InterPro" id="IPR036390">
    <property type="entry name" value="WH_DNA-bd_sf"/>
</dbReference>
<dbReference type="AlphaFoldDB" id="A0A0U2NG11"/>
<reference evidence="4 5" key="1">
    <citation type="submission" date="2015-12" db="EMBL/GenBank/DDBJ databases">
        <title>A stable core within a dynamic pangenome in Sulfolobus acidocaldarius.</title>
        <authorList>
            <person name="Anderson R."/>
            <person name="Kouris A."/>
            <person name="Seward C."/>
            <person name="Campbell K."/>
            <person name="Whitaker R."/>
        </authorList>
    </citation>
    <scope>NUCLEOTIDE SEQUENCE [LARGE SCALE GENOMIC DNA]</scope>
    <source>
        <strain evidence="2 5">GG12-C01-09</strain>
        <strain evidence="3 4">NG05B_CO5_07</strain>
    </source>
</reference>
<dbReference type="STRING" id="1435377.SUSAZ_00675"/>
<dbReference type="Pfam" id="PF01978">
    <property type="entry name" value="TrmB"/>
    <property type="match status" value="1"/>
</dbReference>
<feature type="domain" description="HTH marR-type" evidence="1">
    <location>
        <begin position="30"/>
        <end position="131"/>
    </location>
</feature>
<evidence type="ECO:0000313" key="5">
    <source>
        <dbReference type="Proteomes" id="UP000065473"/>
    </source>
</evidence>
<evidence type="ECO:0000313" key="2">
    <source>
        <dbReference type="EMBL" id="ALU29477.1"/>
    </source>
</evidence>
<organism evidence="3 4">
    <name type="scientific">Sulfolobus acidocaldarius</name>
    <dbReference type="NCBI Taxonomy" id="2285"/>
    <lineage>
        <taxon>Archaea</taxon>
        <taxon>Thermoproteota</taxon>
        <taxon>Thermoprotei</taxon>
        <taxon>Sulfolobales</taxon>
        <taxon>Sulfolobaceae</taxon>
        <taxon>Sulfolobus</taxon>
    </lineage>
</organism>
<dbReference type="InterPro" id="IPR053795">
    <property type="entry name" value="Lrs14"/>
</dbReference>
<dbReference type="OMA" id="KDFEYCA"/>